<evidence type="ECO:0000256" key="1">
    <source>
        <dbReference type="SAM" id="SignalP"/>
    </source>
</evidence>
<accession>A0A915JLW5</accession>
<evidence type="ECO:0000313" key="3">
    <source>
        <dbReference type="WBParaSite" id="nRc.2.0.1.t27175-RA"/>
    </source>
</evidence>
<keyword evidence="1" id="KW-0732">Signal</keyword>
<keyword evidence="2" id="KW-1185">Reference proteome</keyword>
<dbReference type="AlphaFoldDB" id="A0A915JLW5"/>
<evidence type="ECO:0000313" key="2">
    <source>
        <dbReference type="Proteomes" id="UP000887565"/>
    </source>
</evidence>
<feature type="signal peptide" evidence="1">
    <location>
        <begin position="1"/>
        <end position="20"/>
    </location>
</feature>
<proteinExistence type="predicted"/>
<reference evidence="3" key="1">
    <citation type="submission" date="2022-11" db="UniProtKB">
        <authorList>
            <consortium name="WormBaseParasite"/>
        </authorList>
    </citation>
    <scope>IDENTIFICATION</scope>
</reference>
<organism evidence="2 3">
    <name type="scientific">Romanomermis culicivorax</name>
    <name type="common">Nematode worm</name>
    <dbReference type="NCBI Taxonomy" id="13658"/>
    <lineage>
        <taxon>Eukaryota</taxon>
        <taxon>Metazoa</taxon>
        <taxon>Ecdysozoa</taxon>
        <taxon>Nematoda</taxon>
        <taxon>Enoplea</taxon>
        <taxon>Dorylaimia</taxon>
        <taxon>Mermithida</taxon>
        <taxon>Mermithoidea</taxon>
        <taxon>Mermithidae</taxon>
        <taxon>Romanomermis</taxon>
    </lineage>
</organism>
<name>A0A915JLW5_ROMCU</name>
<sequence length="166" mass="18838">QTNEPIILLFLGLCLELLERQLKFGGYVENTSIFLREVIENLQQLGADSARSILGAIGLVKKINFAPKFKLICNLVAVFCLNQFLIDGKNVELRITADQSLNVEKAKNQLHLLKNQRQYANLTAAIDLALEYCTNNAKTILNVHEFYSKLTLIFYNEKYLIDKCVA</sequence>
<dbReference type="WBParaSite" id="nRc.2.0.1.t27175-RA">
    <property type="protein sequence ID" value="nRc.2.0.1.t27175-RA"/>
    <property type="gene ID" value="nRc.2.0.1.g27175"/>
</dbReference>
<dbReference type="Proteomes" id="UP000887565">
    <property type="component" value="Unplaced"/>
</dbReference>
<protein>
    <submittedName>
        <fullName evidence="3">Uncharacterized protein</fullName>
    </submittedName>
</protein>
<feature type="chain" id="PRO_5037620584" evidence="1">
    <location>
        <begin position="21"/>
        <end position="166"/>
    </location>
</feature>